<dbReference type="EMBL" id="JACHWJ010000004">
    <property type="protein sequence ID" value="MBB2958876.1"/>
    <property type="molecule type" value="Genomic_DNA"/>
</dbReference>
<dbReference type="Proteomes" id="UP000545286">
    <property type="component" value="Unassembled WGS sequence"/>
</dbReference>
<dbReference type="GO" id="GO:1901135">
    <property type="term" value="P:carbohydrate derivative metabolic process"/>
    <property type="evidence" value="ECO:0007669"/>
    <property type="project" value="InterPro"/>
</dbReference>
<dbReference type="GO" id="GO:0003677">
    <property type="term" value="F:DNA binding"/>
    <property type="evidence" value="ECO:0007669"/>
    <property type="project" value="UniProtKB-KW"/>
</dbReference>
<dbReference type="AlphaFoldDB" id="A0A7W4YH73"/>
<evidence type="ECO:0000259" key="1">
    <source>
        <dbReference type="PROSITE" id="PS51071"/>
    </source>
</evidence>
<dbReference type="InterPro" id="IPR046348">
    <property type="entry name" value="SIS_dom_sf"/>
</dbReference>
<comment type="caution">
    <text evidence="2">The sequence shown here is derived from an EMBL/GenBank/DDBJ whole genome shotgun (WGS) entry which is preliminary data.</text>
</comment>
<dbReference type="Pfam" id="PF01418">
    <property type="entry name" value="HTH_6"/>
    <property type="match status" value="1"/>
</dbReference>
<dbReference type="InterPro" id="IPR009057">
    <property type="entry name" value="Homeodomain-like_sf"/>
</dbReference>
<evidence type="ECO:0000313" key="3">
    <source>
        <dbReference type="Proteomes" id="UP000545286"/>
    </source>
</evidence>
<keyword evidence="3" id="KW-1185">Reference proteome</keyword>
<keyword evidence="2" id="KW-0238">DNA-binding</keyword>
<evidence type="ECO:0000313" key="2">
    <source>
        <dbReference type="EMBL" id="MBB2958876.1"/>
    </source>
</evidence>
<dbReference type="SUPFAM" id="SSF53697">
    <property type="entry name" value="SIS domain"/>
    <property type="match status" value="1"/>
</dbReference>
<dbReference type="Gene3D" id="1.10.10.10">
    <property type="entry name" value="Winged helix-like DNA-binding domain superfamily/Winged helix DNA-binding domain"/>
    <property type="match status" value="1"/>
</dbReference>
<proteinExistence type="predicted"/>
<dbReference type="PANTHER" id="PTHR30514">
    <property type="entry name" value="GLUCOKINASE"/>
    <property type="match status" value="1"/>
</dbReference>
<reference evidence="2 3" key="1">
    <citation type="submission" date="2020-08" db="EMBL/GenBank/DDBJ databases">
        <title>Sequencing the genomes of 1000 actinobacteria strains.</title>
        <authorList>
            <person name="Klenk H.-P."/>
        </authorList>
    </citation>
    <scope>NUCLEOTIDE SEQUENCE [LARGE SCALE GENOMIC DNA]</scope>
    <source>
        <strain evidence="2 3">DSM 20419</strain>
    </source>
</reference>
<protein>
    <submittedName>
        <fullName evidence="2">DNA-binding MurR/RpiR family transcriptional regulator</fullName>
    </submittedName>
</protein>
<dbReference type="GO" id="GO:0097367">
    <property type="term" value="F:carbohydrate derivative binding"/>
    <property type="evidence" value="ECO:0007669"/>
    <property type="project" value="InterPro"/>
</dbReference>
<name>A0A7W4YH73_9MICO</name>
<organism evidence="2 3">
    <name type="scientific">Pseudoclavibacter helvolus</name>
    <dbReference type="NCBI Taxonomy" id="255205"/>
    <lineage>
        <taxon>Bacteria</taxon>
        <taxon>Bacillati</taxon>
        <taxon>Actinomycetota</taxon>
        <taxon>Actinomycetes</taxon>
        <taxon>Micrococcales</taxon>
        <taxon>Microbacteriaceae</taxon>
        <taxon>Pseudoclavibacter</taxon>
    </lineage>
</organism>
<dbReference type="Gene3D" id="3.40.50.10490">
    <property type="entry name" value="Glucose-6-phosphate isomerase like protein, domain 1"/>
    <property type="match status" value="1"/>
</dbReference>
<sequence length="282" mass="31236">MSFRSVIASSTKQLSSSERKVMAVLLSGERVSEAPAAEVAQRAGTHESTVVRLAQKLGYRGYPDLRADLQRDEGQERADHEAHMRADSGHDLYSFASDEAAALERLAKYVPQEVMEAAAKTIDTSKTIYVFSDADDERPLRDLAARRMRRLGFTVVTLENSAKDLAENMVGFDSDSTLIAYALREASVRLAPLMSECQRRGGRVVLISDVPGFHFRPNPDHLLAAPRGDDSGYRTPLVPIALTYSLQLAVFHLNRTRYGAVRSQIDDLTRHFGGAEESPRRS</sequence>
<dbReference type="InterPro" id="IPR036388">
    <property type="entry name" value="WH-like_DNA-bd_sf"/>
</dbReference>
<dbReference type="RefSeq" id="WP_183626015.1">
    <property type="nucleotide sequence ID" value="NZ_JACHWJ010000004.1"/>
</dbReference>
<dbReference type="InterPro" id="IPR000281">
    <property type="entry name" value="HTH_RpiR"/>
</dbReference>
<dbReference type="PROSITE" id="PS51071">
    <property type="entry name" value="HTH_RPIR"/>
    <property type="match status" value="1"/>
</dbReference>
<dbReference type="InterPro" id="IPR047640">
    <property type="entry name" value="RpiR-like"/>
</dbReference>
<dbReference type="SUPFAM" id="SSF46689">
    <property type="entry name" value="Homeodomain-like"/>
    <property type="match status" value="1"/>
</dbReference>
<dbReference type="GO" id="GO:0003700">
    <property type="term" value="F:DNA-binding transcription factor activity"/>
    <property type="evidence" value="ECO:0007669"/>
    <property type="project" value="InterPro"/>
</dbReference>
<feature type="domain" description="HTH rpiR-type" evidence="1">
    <location>
        <begin position="1"/>
        <end position="76"/>
    </location>
</feature>
<accession>A0A7W4YH73</accession>
<gene>
    <name evidence="2" type="ORF">FHX72_003022</name>
</gene>